<feature type="short sequence motif" description="DGA/G" evidence="7">
    <location>
        <begin position="223"/>
        <end position="225"/>
    </location>
</feature>
<dbReference type="Pfam" id="PF01734">
    <property type="entry name" value="Patatin"/>
    <property type="match status" value="1"/>
</dbReference>
<evidence type="ECO:0000256" key="5">
    <source>
        <dbReference type="ARBA" id="ARBA00023098"/>
    </source>
</evidence>
<evidence type="ECO:0000256" key="3">
    <source>
        <dbReference type="ARBA" id="ARBA00022821"/>
    </source>
</evidence>
<name>A0ABC9BLE9_9POAL</name>
<feature type="short sequence motif" description="GXSXG" evidence="7">
    <location>
        <begin position="54"/>
        <end position="58"/>
    </location>
</feature>
<keyword evidence="4 7" id="KW-0442">Lipid degradation</keyword>
<dbReference type="EMBL" id="OZ075136">
    <property type="protein sequence ID" value="CAL5001625.1"/>
    <property type="molecule type" value="Genomic_DNA"/>
</dbReference>
<organism evidence="10 11">
    <name type="scientific">Urochloa decumbens</name>
    <dbReference type="NCBI Taxonomy" id="240449"/>
    <lineage>
        <taxon>Eukaryota</taxon>
        <taxon>Viridiplantae</taxon>
        <taxon>Streptophyta</taxon>
        <taxon>Embryophyta</taxon>
        <taxon>Tracheophyta</taxon>
        <taxon>Spermatophyta</taxon>
        <taxon>Magnoliopsida</taxon>
        <taxon>Liliopsida</taxon>
        <taxon>Poales</taxon>
        <taxon>Poaceae</taxon>
        <taxon>PACMAD clade</taxon>
        <taxon>Panicoideae</taxon>
        <taxon>Panicodae</taxon>
        <taxon>Paniceae</taxon>
        <taxon>Melinidinae</taxon>
        <taxon>Urochloa</taxon>
    </lineage>
</organism>
<feature type="domain" description="PNPLA" evidence="9">
    <location>
        <begin position="12"/>
        <end position="236"/>
    </location>
</feature>
<dbReference type="Proteomes" id="UP001497457">
    <property type="component" value="Chromosome 26rd"/>
</dbReference>
<evidence type="ECO:0000256" key="2">
    <source>
        <dbReference type="ARBA" id="ARBA00022801"/>
    </source>
</evidence>
<dbReference type="AlphaFoldDB" id="A0ABC9BLE9"/>
<dbReference type="PANTHER" id="PTHR32176">
    <property type="entry name" value="XYLOSE ISOMERASE"/>
    <property type="match status" value="1"/>
</dbReference>
<dbReference type="SUPFAM" id="SSF52151">
    <property type="entry name" value="FabD/lysophospholipase-like"/>
    <property type="match status" value="1"/>
</dbReference>
<comment type="domain">
    <text evidence="8">The nitrogen atoms of the two glycine residues in the GGXR motif define the oxyanion hole, and stabilize the oxyanion that forms during the nucleophilic attack by the catalytic serine during substrate cleavage.</text>
</comment>
<keyword evidence="2 7" id="KW-0378">Hydrolase</keyword>
<dbReference type="EC" id="3.1.1.-" evidence="8"/>
<evidence type="ECO:0000256" key="7">
    <source>
        <dbReference type="PROSITE-ProRule" id="PRU01161"/>
    </source>
</evidence>
<comment type="similarity">
    <text evidence="1 8">Belongs to the patatin family.</text>
</comment>
<dbReference type="InterPro" id="IPR002641">
    <property type="entry name" value="PNPLA_dom"/>
</dbReference>
<keyword evidence="11" id="KW-1185">Reference proteome</keyword>
<accession>A0ABC9BLE9</accession>
<feature type="short sequence motif" description="GXGXXG" evidence="7">
    <location>
        <begin position="16"/>
        <end position="21"/>
    </location>
</feature>
<feature type="active site" description="Nucleophile" evidence="7">
    <location>
        <position position="56"/>
    </location>
</feature>
<feature type="active site" description="Proton acceptor" evidence="7">
    <location>
        <position position="223"/>
    </location>
</feature>
<dbReference type="GO" id="GO:0016042">
    <property type="term" value="P:lipid catabolic process"/>
    <property type="evidence" value="ECO:0007669"/>
    <property type="project" value="UniProtKB-UniRule"/>
</dbReference>
<dbReference type="PANTHER" id="PTHR32176:SF46">
    <property type="entry name" value="PATATIN"/>
    <property type="match status" value="1"/>
</dbReference>
<evidence type="ECO:0000256" key="8">
    <source>
        <dbReference type="RuleBase" id="RU361262"/>
    </source>
</evidence>
<evidence type="ECO:0000256" key="6">
    <source>
        <dbReference type="ARBA" id="ARBA00025642"/>
    </source>
</evidence>
<dbReference type="InterPro" id="IPR016035">
    <property type="entry name" value="Acyl_Trfase/lysoPLipase"/>
</dbReference>
<dbReference type="FunFam" id="3.40.1090.10:FF:000005">
    <property type="entry name" value="Patatin"/>
    <property type="match status" value="1"/>
</dbReference>
<comment type="function">
    <text evidence="8">Lipolytic acyl hydrolase (LAH).</text>
</comment>
<sequence length="412" mass="46100">MSHDKLKLVTVLSIDGGGIRGIIPATILAFLEAKLQELDGPNARIADYFDVVAGTSTGGLLTAMLTAPDANQRPLFAAKDLARFYIDHSPKIFRRKRLVTGARSQSRVRLEPCRNLIRSKIASKLRMVCGPKYDGKYLRALLRRHLGDTTLDRALTNVVIPTFDIAYLQPTIFSTFELKYRPAKNALLSDISISTSAAPTFFPPHYFETKDENGRRRAFNLVDGGLAANNPTLCAMNQVSQDIILGNDHFFPVEPVDYGKFLVISLGCGSNRNRRYCAKAVAKWGIFDWLFKNGTAPIVDMFNSASADMVDIHLCVLFHALRSSENYLRIQYDRLTGSAGSIDDSSKKNMDRLVRIGKRLLDMSVSRVDLETGRTVEVPGMGTNAEQLTRFAKLLSDERRRRQNELIYSEAW</sequence>
<evidence type="ECO:0000313" key="11">
    <source>
        <dbReference type="Proteomes" id="UP001497457"/>
    </source>
</evidence>
<evidence type="ECO:0000259" key="9">
    <source>
        <dbReference type="PROSITE" id="PS51635"/>
    </source>
</evidence>
<evidence type="ECO:0000256" key="1">
    <source>
        <dbReference type="ARBA" id="ARBA00010240"/>
    </source>
</evidence>
<evidence type="ECO:0000313" key="10">
    <source>
        <dbReference type="EMBL" id="CAL5001625.1"/>
    </source>
</evidence>
<dbReference type="GO" id="GO:0016298">
    <property type="term" value="F:lipase activity"/>
    <property type="evidence" value="ECO:0007669"/>
    <property type="project" value="UniProtKB-ARBA"/>
</dbReference>
<evidence type="ECO:0000256" key="4">
    <source>
        <dbReference type="ARBA" id="ARBA00022963"/>
    </source>
</evidence>
<reference evidence="10" key="1">
    <citation type="submission" date="2024-10" db="EMBL/GenBank/DDBJ databases">
        <authorList>
            <person name="Ryan C."/>
        </authorList>
    </citation>
    <scope>NUCLEOTIDE SEQUENCE [LARGE SCALE GENOMIC DNA]</scope>
</reference>
<proteinExistence type="inferred from homology"/>
<dbReference type="PROSITE" id="PS51635">
    <property type="entry name" value="PNPLA"/>
    <property type="match status" value="1"/>
</dbReference>
<keyword evidence="3" id="KW-0611">Plant defense</keyword>
<protein>
    <recommendedName>
        <fullName evidence="8">Patatin</fullName>
        <ecNumber evidence="8">3.1.1.-</ecNumber>
    </recommendedName>
</protein>
<gene>
    <name evidence="10" type="ORF">URODEC1_LOCUS65499</name>
</gene>
<dbReference type="GO" id="GO:0006952">
    <property type="term" value="P:defense response"/>
    <property type="evidence" value="ECO:0007669"/>
    <property type="project" value="UniProtKB-KW"/>
</dbReference>
<dbReference type="Gene3D" id="3.40.1090.10">
    <property type="entry name" value="Cytosolic phospholipase A2 catalytic domain"/>
    <property type="match status" value="1"/>
</dbReference>
<dbReference type="CDD" id="cd07214">
    <property type="entry name" value="Pat17_isozyme_like"/>
    <property type="match status" value="1"/>
</dbReference>
<comment type="function">
    <text evidence="6">Possesses non-specific lipolytic acyl hydrolase (LAH) activity. Hydrolyzes phospholipids as well as galactolipids. May play a role in disease resistance.</text>
</comment>
<keyword evidence="5 7" id="KW-0443">Lipid metabolism</keyword>